<gene>
    <name evidence="5" type="ORF">D9M09_10210</name>
</gene>
<dbReference type="CDD" id="cd00830">
    <property type="entry name" value="KAS_III"/>
    <property type="match status" value="1"/>
</dbReference>
<dbReference type="RefSeq" id="WP_121669197.1">
    <property type="nucleotide sequence ID" value="NZ_CP033019.1"/>
</dbReference>
<evidence type="ECO:0000259" key="4">
    <source>
        <dbReference type="Pfam" id="PF08545"/>
    </source>
</evidence>
<evidence type="ECO:0000313" key="6">
    <source>
        <dbReference type="Proteomes" id="UP000279594"/>
    </source>
</evidence>
<protein>
    <submittedName>
        <fullName evidence="5">Ketoacyl-ACP synthase III</fullName>
    </submittedName>
</protein>
<dbReference type="EMBL" id="CP033019">
    <property type="protein sequence ID" value="AYM76124.1"/>
    <property type="molecule type" value="Genomic_DNA"/>
</dbReference>
<dbReference type="GO" id="GO:0044550">
    <property type="term" value="P:secondary metabolite biosynthetic process"/>
    <property type="evidence" value="ECO:0007669"/>
    <property type="project" value="TreeGrafter"/>
</dbReference>
<feature type="domain" description="Beta-ketoacyl-[acyl-carrier-protein] synthase III C-terminal" evidence="3">
    <location>
        <begin position="249"/>
        <end position="337"/>
    </location>
</feature>
<dbReference type="Pfam" id="PF08545">
    <property type="entry name" value="ACP_syn_III"/>
    <property type="match status" value="1"/>
</dbReference>
<organism evidence="5 6">
    <name type="scientific">Janthinobacterium agaricidamnosum</name>
    <dbReference type="NCBI Taxonomy" id="55508"/>
    <lineage>
        <taxon>Bacteria</taxon>
        <taxon>Pseudomonadati</taxon>
        <taxon>Pseudomonadota</taxon>
        <taxon>Betaproteobacteria</taxon>
        <taxon>Burkholderiales</taxon>
        <taxon>Oxalobacteraceae</taxon>
        <taxon>Janthinobacterium</taxon>
    </lineage>
</organism>
<name>A0A3G2E7X0_9BURK</name>
<evidence type="ECO:0000313" key="5">
    <source>
        <dbReference type="EMBL" id="AYM76124.1"/>
    </source>
</evidence>
<reference evidence="5 6" key="1">
    <citation type="submission" date="2018-10" db="EMBL/GenBank/DDBJ databases">
        <title>Effects of UV and annual dynamics of microbial communities in freshwater RAS systems.</title>
        <authorList>
            <person name="Bekkelund A.K."/>
            <person name="Hansen B.R."/>
            <person name="Stokken H."/>
            <person name="Eriksen B.F."/>
            <person name="Kashulin N.A."/>
        </authorList>
    </citation>
    <scope>NUCLEOTIDE SEQUENCE [LARGE SCALE GENOMIC DNA]</scope>
    <source>
        <strain evidence="5 6">BHSEK</strain>
    </source>
</reference>
<dbReference type="InterPro" id="IPR013747">
    <property type="entry name" value="ACP_syn_III_C"/>
</dbReference>
<accession>A0A3G2E7X0</accession>
<evidence type="ECO:0000256" key="1">
    <source>
        <dbReference type="ARBA" id="ARBA00022679"/>
    </source>
</evidence>
<dbReference type="PANTHER" id="PTHR34069">
    <property type="entry name" value="3-OXOACYL-[ACYL-CARRIER-PROTEIN] SYNTHASE 3"/>
    <property type="match status" value="1"/>
</dbReference>
<keyword evidence="6" id="KW-1185">Reference proteome</keyword>
<dbReference type="Pfam" id="PF08541">
    <property type="entry name" value="ACP_syn_III_C"/>
    <property type="match status" value="1"/>
</dbReference>
<sequence>MPHYAHLTAIAYHLPQAILTNAALEQEFIDWPAQKILDKTGIAQRHIAAEHETASDLAFHAAEKLFATHDVARGDIDFLILCTQAPDYLLPSSACVLQQRLGLPTSCGALDINLGCSGYVYALAMAKGLIESGIRKKVLLLTADTYSKYINARDRSVRTLFGDGAAASVIAGGAPELALGPFVLGTDGSGANNLIVPAGGMRTARSAATAMPVEDASGNWRSQDDLFMDGAQIVQFTLGAVPRTMQELLDTAGKTLDDIDHVIFHQANKFMLDALRRKIRIPEDKFVIEIDTVGNTVSSTIPIAIARARASGRIVPGDTALLLGFGVGYSWAGTLARL</sequence>
<dbReference type="PANTHER" id="PTHR34069:SF2">
    <property type="entry name" value="BETA-KETOACYL-[ACYL-CARRIER-PROTEIN] SYNTHASE III"/>
    <property type="match status" value="1"/>
</dbReference>
<dbReference type="InterPro" id="IPR016039">
    <property type="entry name" value="Thiolase-like"/>
</dbReference>
<dbReference type="Gene3D" id="3.40.47.10">
    <property type="match status" value="1"/>
</dbReference>
<dbReference type="InterPro" id="IPR013751">
    <property type="entry name" value="ACP_syn_III_N"/>
</dbReference>
<dbReference type="SUPFAM" id="SSF53901">
    <property type="entry name" value="Thiolase-like"/>
    <property type="match status" value="1"/>
</dbReference>
<dbReference type="AlphaFoldDB" id="A0A3G2E7X0"/>
<feature type="domain" description="Beta-ketoacyl-[acyl-carrier-protein] synthase III N-terminal" evidence="4">
    <location>
        <begin position="110"/>
        <end position="188"/>
    </location>
</feature>
<keyword evidence="2" id="KW-0012">Acyltransferase</keyword>
<dbReference type="GO" id="GO:0006633">
    <property type="term" value="P:fatty acid biosynthetic process"/>
    <property type="evidence" value="ECO:0007669"/>
    <property type="project" value="InterPro"/>
</dbReference>
<proteinExistence type="predicted"/>
<dbReference type="GO" id="GO:0004315">
    <property type="term" value="F:3-oxoacyl-[acyl-carrier-protein] synthase activity"/>
    <property type="evidence" value="ECO:0007669"/>
    <property type="project" value="InterPro"/>
</dbReference>
<evidence type="ECO:0000259" key="3">
    <source>
        <dbReference type="Pfam" id="PF08541"/>
    </source>
</evidence>
<evidence type="ECO:0000256" key="2">
    <source>
        <dbReference type="ARBA" id="ARBA00023315"/>
    </source>
</evidence>
<keyword evidence="1" id="KW-0808">Transferase</keyword>
<dbReference type="NCBIfam" id="NF006829">
    <property type="entry name" value="PRK09352.1"/>
    <property type="match status" value="1"/>
</dbReference>
<dbReference type="Proteomes" id="UP000279594">
    <property type="component" value="Chromosome"/>
</dbReference>